<evidence type="ECO:0000313" key="3">
    <source>
        <dbReference type="EMBL" id="QPE03454.1"/>
    </source>
</evidence>
<evidence type="ECO:0000256" key="2">
    <source>
        <dbReference type="ARBA" id="ARBA00023002"/>
    </source>
</evidence>
<dbReference type="AlphaFoldDB" id="A0A7S8MUL4"/>
<reference evidence="3 4" key="1">
    <citation type="submission" date="2020-11" db="EMBL/GenBank/DDBJ databases">
        <title>Amino acid is mineralized and recycled by bacteria in oceanic microbiome.</title>
        <authorList>
            <person name="Zheng L.Y."/>
        </authorList>
    </citation>
    <scope>NUCLEOTIDE SEQUENCE [LARGE SCALE GENOMIC DNA]</scope>
    <source>
        <strain evidence="3 4">A32-1</strain>
    </source>
</reference>
<accession>A0A7S8MUL4</accession>
<dbReference type="SUPFAM" id="SSF51735">
    <property type="entry name" value="NAD(P)-binding Rossmann-fold domains"/>
    <property type="match status" value="1"/>
</dbReference>
<dbReference type="Pfam" id="PF00106">
    <property type="entry name" value="adh_short"/>
    <property type="match status" value="1"/>
</dbReference>
<sequence length="242" mass="24613">MGDPVAGKVVLVAGATGGMGSAVARAAALRGAAVVAVARNGDALADLADAVTAEGGRVRTHVAAAADPGQMRAAVEAGVQEFGRIDAVVNAVGGNITDRALEVLSEAGWRDVLAANLDAAFSLTQAALPLFRAQGDGLLLHITSSAAKKPDQSGAAYQAAKSGVVGLAHATMQEERERGIRVSVLFPGLTDTPLVAKRPVPVPAEVMAHALHPDDVADVCLALLALPPRAYVPEVELYPSRI</sequence>
<evidence type="ECO:0000313" key="4">
    <source>
        <dbReference type="Proteomes" id="UP000594480"/>
    </source>
</evidence>
<comment type="similarity">
    <text evidence="1">Belongs to the short-chain dehydrogenases/reductases (SDR) family.</text>
</comment>
<dbReference type="PANTHER" id="PTHR44196">
    <property type="entry name" value="DEHYDROGENASE/REDUCTASE SDR FAMILY MEMBER 7B"/>
    <property type="match status" value="1"/>
</dbReference>
<dbReference type="Proteomes" id="UP000594480">
    <property type="component" value="Chromosome"/>
</dbReference>
<dbReference type="KEGG" id="msf:IT882_08665"/>
<name>A0A7S8MUL4_9MICO</name>
<dbReference type="PANTHER" id="PTHR44196:SF1">
    <property type="entry name" value="DEHYDROGENASE_REDUCTASE SDR FAMILY MEMBER 7B"/>
    <property type="match status" value="1"/>
</dbReference>
<dbReference type="RefSeq" id="WP_195691557.1">
    <property type="nucleotide sequence ID" value="NZ_CP064760.1"/>
</dbReference>
<gene>
    <name evidence="3" type="ORF">IT882_08665</name>
</gene>
<dbReference type="PRINTS" id="PR00081">
    <property type="entry name" value="GDHRDH"/>
</dbReference>
<keyword evidence="2" id="KW-0560">Oxidoreductase</keyword>
<protein>
    <submittedName>
        <fullName evidence="3">SDR family oxidoreductase</fullName>
    </submittedName>
</protein>
<dbReference type="InterPro" id="IPR036291">
    <property type="entry name" value="NAD(P)-bd_dom_sf"/>
</dbReference>
<dbReference type="CDD" id="cd05233">
    <property type="entry name" value="SDR_c"/>
    <property type="match status" value="1"/>
</dbReference>
<proteinExistence type="inferred from homology"/>
<dbReference type="Gene3D" id="3.40.50.720">
    <property type="entry name" value="NAD(P)-binding Rossmann-like Domain"/>
    <property type="match status" value="1"/>
</dbReference>
<dbReference type="EMBL" id="CP064760">
    <property type="protein sequence ID" value="QPE03454.1"/>
    <property type="molecule type" value="Genomic_DNA"/>
</dbReference>
<dbReference type="GO" id="GO:0016491">
    <property type="term" value="F:oxidoreductase activity"/>
    <property type="evidence" value="ECO:0007669"/>
    <property type="project" value="UniProtKB-KW"/>
</dbReference>
<organism evidence="3 4">
    <name type="scientific">Microbacterium schleiferi</name>
    <dbReference type="NCBI Taxonomy" id="69362"/>
    <lineage>
        <taxon>Bacteria</taxon>
        <taxon>Bacillati</taxon>
        <taxon>Actinomycetota</taxon>
        <taxon>Actinomycetes</taxon>
        <taxon>Micrococcales</taxon>
        <taxon>Microbacteriaceae</taxon>
        <taxon>Microbacterium</taxon>
    </lineage>
</organism>
<dbReference type="GO" id="GO:0016020">
    <property type="term" value="C:membrane"/>
    <property type="evidence" value="ECO:0007669"/>
    <property type="project" value="TreeGrafter"/>
</dbReference>
<keyword evidence="4" id="KW-1185">Reference proteome</keyword>
<evidence type="ECO:0000256" key="1">
    <source>
        <dbReference type="ARBA" id="ARBA00006484"/>
    </source>
</evidence>
<dbReference type="InterPro" id="IPR002347">
    <property type="entry name" value="SDR_fam"/>
</dbReference>